<dbReference type="GO" id="GO:0016491">
    <property type="term" value="F:oxidoreductase activity"/>
    <property type="evidence" value="ECO:0007669"/>
    <property type="project" value="InterPro"/>
</dbReference>
<keyword evidence="8" id="KW-1185">Reference proteome</keyword>
<dbReference type="GO" id="GO:0017004">
    <property type="term" value="P:cytochrome complex assembly"/>
    <property type="evidence" value="ECO:0007669"/>
    <property type="project" value="UniProtKB-KW"/>
</dbReference>
<evidence type="ECO:0000256" key="4">
    <source>
        <dbReference type="ARBA" id="ARBA00023284"/>
    </source>
</evidence>
<dbReference type="InterPro" id="IPR013766">
    <property type="entry name" value="Thioredoxin_domain"/>
</dbReference>
<keyword evidence="2" id="KW-0201">Cytochrome c-type biogenesis</keyword>
<sequence>MKSKLLFLFLCITAFASAKTTVIKGHINGKVPDNLRYSAPVNGVSGFDIYYTAKVDVKGNFEILTDTDEITFIDVFYNYQWAGNIMAEPGGQYNLTITERDGKVTHQITGTNAGLQKQYSELVPKYRINIMHDLGKEASKIESPAEFKAFFDDKLLADLNALRAAAPKATKTDYLLPLIHEREYFYATAMSIAINVKHGNVLYENAPPVADAFNTLWKNLYVKAAPDKTWVQKLPFGYWFLLNYEFFKTYEAVGFNSKKNMPNNNLTTQEKRTERLQYMPAQNAEYYLAVIQHYNVFEGQLQEYALDSYLDFKKFYPNSTYIKYLEPEMAPLISFFAKSSALPTGAAYVNNYAQVNTMDELLKQFAGKKLYIDVWATWCGPCRDEFKYKDTLYKLLAANNITVIYISVDDENRDEGWKKMIGHYGLQGHHIRTNKVFYDQLKKMYDGTGGIAIPWYMLVNTNGTIAALHAAPPSDMSKLEEQIKKLKD</sequence>
<reference evidence="7 8" key="1">
    <citation type="submission" date="2013-09" db="EMBL/GenBank/DDBJ databases">
        <authorList>
            <person name="Zeng Z."/>
            <person name="Chen C."/>
        </authorList>
    </citation>
    <scope>NUCLEOTIDE SEQUENCE [LARGE SCALE GENOMIC DNA]</scope>
    <source>
        <strain evidence="7 8">WB 4.1-42</strain>
    </source>
</reference>
<comment type="caution">
    <text evidence="7">The sequence shown here is derived from an EMBL/GenBank/DDBJ whole genome shotgun (WGS) entry which is preliminary data.</text>
</comment>
<evidence type="ECO:0000259" key="6">
    <source>
        <dbReference type="PROSITE" id="PS51352"/>
    </source>
</evidence>
<dbReference type="CDD" id="cd02966">
    <property type="entry name" value="TlpA_like_family"/>
    <property type="match status" value="1"/>
</dbReference>
<name>A0A0A2N1A2_9FLAO</name>
<evidence type="ECO:0000256" key="1">
    <source>
        <dbReference type="ARBA" id="ARBA00004196"/>
    </source>
</evidence>
<dbReference type="InterPro" id="IPR013740">
    <property type="entry name" value="Redoxin"/>
</dbReference>
<dbReference type="GO" id="GO:0030313">
    <property type="term" value="C:cell envelope"/>
    <property type="evidence" value="ECO:0007669"/>
    <property type="project" value="UniProtKB-SubCell"/>
</dbReference>
<dbReference type="PANTHER" id="PTHR42852">
    <property type="entry name" value="THIOL:DISULFIDE INTERCHANGE PROTEIN DSBE"/>
    <property type="match status" value="1"/>
</dbReference>
<dbReference type="SUPFAM" id="SSF52833">
    <property type="entry name" value="Thioredoxin-like"/>
    <property type="match status" value="1"/>
</dbReference>
<protein>
    <recommendedName>
        <fullName evidence="6">Thioredoxin domain-containing protein</fullName>
    </recommendedName>
</protein>
<dbReference type="RefSeq" id="WP_026990492.1">
    <property type="nucleotide sequence ID" value="NZ_AUGP01000017.1"/>
</dbReference>
<evidence type="ECO:0000256" key="3">
    <source>
        <dbReference type="ARBA" id="ARBA00023157"/>
    </source>
</evidence>
<evidence type="ECO:0000256" key="2">
    <source>
        <dbReference type="ARBA" id="ARBA00022748"/>
    </source>
</evidence>
<proteinExistence type="predicted"/>
<dbReference type="OrthoDB" id="743079at2"/>
<accession>A0A0A2N1A2</accession>
<keyword evidence="4" id="KW-0676">Redox-active center</keyword>
<comment type="subcellular location">
    <subcellularLocation>
        <location evidence="1">Cell envelope</location>
    </subcellularLocation>
</comment>
<dbReference type="Gene3D" id="3.40.30.10">
    <property type="entry name" value="Glutaredoxin"/>
    <property type="match status" value="1"/>
</dbReference>
<dbReference type="EMBL" id="JRLY01000002">
    <property type="protein sequence ID" value="KGO94225.1"/>
    <property type="molecule type" value="Genomic_DNA"/>
</dbReference>
<dbReference type="STRING" id="1121898.GCA_000422725_01625"/>
<keyword evidence="3" id="KW-1015">Disulfide bond</keyword>
<dbReference type="Proteomes" id="UP000030111">
    <property type="component" value="Unassembled WGS sequence"/>
</dbReference>
<evidence type="ECO:0000256" key="5">
    <source>
        <dbReference type="SAM" id="SignalP"/>
    </source>
</evidence>
<dbReference type="InterPro" id="IPR050553">
    <property type="entry name" value="Thioredoxin_ResA/DsbE_sf"/>
</dbReference>
<feature type="signal peptide" evidence="5">
    <location>
        <begin position="1"/>
        <end position="18"/>
    </location>
</feature>
<dbReference type="AlphaFoldDB" id="A0A0A2N1A2"/>
<keyword evidence="5" id="KW-0732">Signal</keyword>
<dbReference type="PROSITE" id="PS51352">
    <property type="entry name" value="THIOREDOXIN_2"/>
    <property type="match status" value="1"/>
</dbReference>
<feature type="chain" id="PRO_5002003940" description="Thioredoxin domain-containing protein" evidence="5">
    <location>
        <begin position="19"/>
        <end position="488"/>
    </location>
</feature>
<organism evidence="7 8">
    <name type="scientific">Flavobacterium subsaxonicum WB 4.1-42 = DSM 21790</name>
    <dbReference type="NCBI Taxonomy" id="1121898"/>
    <lineage>
        <taxon>Bacteria</taxon>
        <taxon>Pseudomonadati</taxon>
        <taxon>Bacteroidota</taxon>
        <taxon>Flavobacteriia</taxon>
        <taxon>Flavobacteriales</taxon>
        <taxon>Flavobacteriaceae</taxon>
        <taxon>Flavobacterium</taxon>
    </lineage>
</organism>
<dbReference type="eggNOG" id="COG0526">
    <property type="taxonomic scope" value="Bacteria"/>
</dbReference>
<dbReference type="Pfam" id="PF08534">
    <property type="entry name" value="Redoxin"/>
    <property type="match status" value="1"/>
</dbReference>
<dbReference type="PANTHER" id="PTHR42852:SF6">
    <property type="entry name" value="THIOL:DISULFIDE INTERCHANGE PROTEIN DSBE"/>
    <property type="match status" value="1"/>
</dbReference>
<evidence type="ECO:0000313" key="8">
    <source>
        <dbReference type="Proteomes" id="UP000030111"/>
    </source>
</evidence>
<evidence type="ECO:0000313" key="7">
    <source>
        <dbReference type="EMBL" id="KGO94225.1"/>
    </source>
</evidence>
<dbReference type="InterPro" id="IPR036249">
    <property type="entry name" value="Thioredoxin-like_sf"/>
</dbReference>
<feature type="domain" description="Thioredoxin" evidence="6">
    <location>
        <begin position="324"/>
        <end position="488"/>
    </location>
</feature>
<gene>
    <name evidence="7" type="ORF">Q766_04675</name>
</gene>